<dbReference type="EMBL" id="QRGA01000013">
    <property type="protein sequence ID" value="RDU96736.1"/>
    <property type="molecule type" value="Genomic_DNA"/>
</dbReference>
<dbReference type="OrthoDB" id="9146493at2"/>
<gene>
    <name evidence="5" type="ORF">DWV00_22340</name>
</gene>
<dbReference type="SUPFAM" id="SSF48452">
    <property type="entry name" value="TPR-like"/>
    <property type="match status" value="1"/>
</dbReference>
<evidence type="ECO:0000256" key="1">
    <source>
        <dbReference type="ARBA" id="ARBA00023015"/>
    </source>
</evidence>
<name>A0A3D8JVV3_9BURK</name>
<dbReference type="GO" id="GO:0043565">
    <property type="term" value="F:sequence-specific DNA binding"/>
    <property type="evidence" value="ECO:0007669"/>
    <property type="project" value="InterPro"/>
</dbReference>
<keyword evidence="3" id="KW-0804">Transcription</keyword>
<dbReference type="AlphaFoldDB" id="A0A3D8JVV3"/>
<dbReference type="PROSITE" id="PS01124">
    <property type="entry name" value="HTH_ARAC_FAMILY_2"/>
    <property type="match status" value="1"/>
</dbReference>
<keyword evidence="6" id="KW-1185">Reference proteome</keyword>
<sequence length="579" mass="63742">MPDSVPIFMGVSRAVVVRSSPSCAPSSHPMRTCVREPATSAAAMPCEAAERGIAPPIRSRECRNEATFSSLARQPLESIRPDGTPDPSMFPTLYLPLLSSLGASNLPGGSKADSRIATYVNEADLALAMQHAHWLIEKTGAAPTEAASLPALLQSLADLEAACGDAAEAEALYRSAQKKFAGSKLEMRALSCRNAGWQALLRFRPGVALLCFMRLVDEAEVTAAWRLEGHCGLGLALLALGDATQALAVLDELDEILESEHGVTDHAAWREIATLLRFDFAVQHELRTNARLDDHVYWKTPALEERSLNQGDPHSAAQRAQQAARTVPMPLLAQRFGYLCALRQVIAGDREALADINDHLDWAHHNGLADYMRTTRIEVALALIAAGCEDVAERVLEPLQRGTRQQGATLSELDRTYCAAKTCTARGRHQEALALYRRHASIASRSLRQEAHPSVTFASRPARRRPQLDDLGARLPARYRRAYAFMQANLDRKDLSVHEIAAEIGVTERALQNAFRTFLGLSPREVIRRERMERIRAELVAADRGVMHTARKWGVHSRSALVAGYRKQFNEVPTDTIER</sequence>
<keyword evidence="2" id="KW-0238">DNA-binding</keyword>
<evidence type="ECO:0000313" key="5">
    <source>
        <dbReference type="EMBL" id="RDU96736.1"/>
    </source>
</evidence>
<reference evidence="5 6" key="1">
    <citation type="submission" date="2018-08" db="EMBL/GenBank/DDBJ databases">
        <title>Paraburkholderia sp. DHOM06 isolated from forest soil.</title>
        <authorList>
            <person name="Gao Z.-H."/>
            <person name="Qiu L.-H."/>
        </authorList>
    </citation>
    <scope>NUCLEOTIDE SEQUENCE [LARGE SCALE GENOMIC DNA]</scope>
    <source>
        <strain evidence="5 6">DHOM06</strain>
    </source>
</reference>
<dbReference type="InterPro" id="IPR011990">
    <property type="entry name" value="TPR-like_helical_dom_sf"/>
</dbReference>
<dbReference type="PANTHER" id="PTHR46796">
    <property type="entry name" value="HTH-TYPE TRANSCRIPTIONAL ACTIVATOR RHAS-RELATED"/>
    <property type="match status" value="1"/>
</dbReference>
<dbReference type="InterPro" id="IPR018060">
    <property type="entry name" value="HTH_AraC"/>
</dbReference>
<dbReference type="Proteomes" id="UP000256838">
    <property type="component" value="Unassembled WGS sequence"/>
</dbReference>
<dbReference type="Pfam" id="PF12833">
    <property type="entry name" value="HTH_18"/>
    <property type="match status" value="1"/>
</dbReference>
<protein>
    <submittedName>
        <fullName evidence="5">AraC family transcriptional regulator</fullName>
    </submittedName>
</protein>
<organism evidence="5 6">
    <name type="scientific">Trinickia dinghuensis</name>
    <dbReference type="NCBI Taxonomy" id="2291023"/>
    <lineage>
        <taxon>Bacteria</taxon>
        <taxon>Pseudomonadati</taxon>
        <taxon>Pseudomonadota</taxon>
        <taxon>Betaproteobacteria</taxon>
        <taxon>Burkholderiales</taxon>
        <taxon>Burkholderiaceae</taxon>
        <taxon>Trinickia</taxon>
    </lineage>
</organism>
<evidence type="ECO:0000256" key="2">
    <source>
        <dbReference type="ARBA" id="ARBA00023125"/>
    </source>
</evidence>
<evidence type="ECO:0000256" key="3">
    <source>
        <dbReference type="ARBA" id="ARBA00023163"/>
    </source>
</evidence>
<accession>A0A3D8JVV3</accession>
<dbReference type="GO" id="GO:0003700">
    <property type="term" value="F:DNA-binding transcription factor activity"/>
    <property type="evidence" value="ECO:0007669"/>
    <property type="project" value="InterPro"/>
</dbReference>
<dbReference type="InterPro" id="IPR050204">
    <property type="entry name" value="AraC_XylS_family_regulators"/>
</dbReference>
<dbReference type="SMART" id="SM00342">
    <property type="entry name" value="HTH_ARAC"/>
    <property type="match status" value="1"/>
</dbReference>
<dbReference type="PANTHER" id="PTHR46796:SF12">
    <property type="entry name" value="HTH-TYPE DNA-BINDING TRANSCRIPTIONAL ACTIVATOR EUTR"/>
    <property type="match status" value="1"/>
</dbReference>
<feature type="domain" description="HTH araC/xylS-type" evidence="4">
    <location>
        <begin position="480"/>
        <end position="579"/>
    </location>
</feature>
<evidence type="ECO:0000259" key="4">
    <source>
        <dbReference type="PROSITE" id="PS01124"/>
    </source>
</evidence>
<keyword evidence="1" id="KW-0805">Transcription regulation</keyword>
<comment type="caution">
    <text evidence="5">The sequence shown here is derived from an EMBL/GenBank/DDBJ whole genome shotgun (WGS) entry which is preliminary data.</text>
</comment>
<evidence type="ECO:0000313" key="6">
    <source>
        <dbReference type="Proteomes" id="UP000256838"/>
    </source>
</evidence>
<proteinExistence type="predicted"/>
<dbReference type="Gene3D" id="1.10.10.60">
    <property type="entry name" value="Homeodomain-like"/>
    <property type="match status" value="1"/>
</dbReference>